<evidence type="ECO:0000256" key="4">
    <source>
        <dbReference type="ARBA" id="ARBA00022475"/>
    </source>
</evidence>
<feature type="transmembrane region" description="Helical" evidence="8">
    <location>
        <begin position="61"/>
        <end position="81"/>
    </location>
</feature>
<keyword evidence="4" id="KW-1003">Cell membrane</keyword>
<dbReference type="PANTHER" id="PTHR21716:SF53">
    <property type="entry name" value="PERMEASE PERM-RELATED"/>
    <property type="match status" value="1"/>
</dbReference>
<keyword evidence="10" id="KW-1185">Reference proteome</keyword>
<evidence type="ECO:0000256" key="7">
    <source>
        <dbReference type="ARBA" id="ARBA00023136"/>
    </source>
</evidence>
<evidence type="ECO:0000256" key="2">
    <source>
        <dbReference type="ARBA" id="ARBA00009773"/>
    </source>
</evidence>
<evidence type="ECO:0000256" key="8">
    <source>
        <dbReference type="SAM" id="Phobius"/>
    </source>
</evidence>
<proteinExistence type="inferred from homology"/>
<evidence type="ECO:0000256" key="3">
    <source>
        <dbReference type="ARBA" id="ARBA00022448"/>
    </source>
</evidence>
<gene>
    <name evidence="9" type="ORF">KCQ71_00425</name>
</gene>
<comment type="subcellular location">
    <subcellularLocation>
        <location evidence="1">Cell membrane</location>
        <topology evidence="1">Multi-pass membrane protein</topology>
    </subcellularLocation>
</comment>
<keyword evidence="7 8" id="KW-0472">Membrane</keyword>
<keyword evidence="6 8" id="KW-1133">Transmembrane helix</keyword>
<comment type="similarity">
    <text evidence="2">Belongs to the autoinducer-2 exporter (AI-2E) (TC 2.A.86) family.</text>
</comment>
<protein>
    <submittedName>
        <fullName evidence="9">AI-2E family transporter</fullName>
    </submittedName>
</protein>
<evidence type="ECO:0000256" key="1">
    <source>
        <dbReference type="ARBA" id="ARBA00004651"/>
    </source>
</evidence>
<evidence type="ECO:0000313" key="9">
    <source>
        <dbReference type="EMBL" id="MBZ2194601.1"/>
    </source>
</evidence>
<dbReference type="PANTHER" id="PTHR21716">
    <property type="entry name" value="TRANSMEMBRANE PROTEIN"/>
    <property type="match status" value="1"/>
</dbReference>
<evidence type="ECO:0000256" key="5">
    <source>
        <dbReference type="ARBA" id="ARBA00022692"/>
    </source>
</evidence>
<dbReference type="InterPro" id="IPR002549">
    <property type="entry name" value="AI-2E-like"/>
</dbReference>
<keyword evidence="3" id="KW-0813">Transport</keyword>
<comment type="caution">
    <text evidence="9">The sequence shown here is derived from an EMBL/GenBank/DDBJ whole genome shotgun (WGS) entry which is preliminary data.</text>
</comment>
<feature type="transmembrane region" description="Helical" evidence="8">
    <location>
        <begin position="299"/>
        <end position="332"/>
    </location>
</feature>
<feature type="transmembrane region" description="Helical" evidence="8">
    <location>
        <begin position="219"/>
        <end position="246"/>
    </location>
</feature>
<organism evidence="9 10">
    <name type="scientific">Occultella gossypii</name>
    <dbReference type="NCBI Taxonomy" id="2800820"/>
    <lineage>
        <taxon>Bacteria</taxon>
        <taxon>Bacillati</taxon>
        <taxon>Actinomycetota</taxon>
        <taxon>Actinomycetes</taxon>
        <taxon>Micrococcales</taxon>
        <taxon>Ruaniaceae</taxon>
        <taxon>Occultella</taxon>
    </lineage>
</organism>
<evidence type="ECO:0000313" key="10">
    <source>
        <dbReference type="Proteomes" id="UP000826651"/>
    </source>
</evidence>
<dbReference type="Proteomes" id="UP000826651">
    <property type="component" value="Unassembled WGS sequence"/>
</dbReference>
<sequence length="354" mass="37600">MRKSAGWSWRILVVIALISLLVWATARIQLVFVAVFLGLVITAVLRPLVNVFAKVMPRGLATALGLLSALAFVGGLLTYVITSVTGQWESLSEQFSTGIAQLFALAQNLPFGLTITEEQVSEWLDQGQTWLQENQSALLDRAAAGAGSVFEVFAALALAIFCTVFFLARGNDMWKWFLNQLPAKVREKWMLAGGVGWYTFSGYARGTVIIALVDGFLAAIILLIARVPLAAPLAVLVFIGAFIPLVGAPAAMIVAMVVALAVNGPVNAILVGIGIALIGQFEGHILQPLVMGKQVSLHPLVVALAVTAGTLVAGILGAVIVIPIVAVMWAVYAKLRNLDPPMEDLEPDARAAQP</sequence>
<accession>A0ABS7S2M7</accession>
<evidence type="ECO:0000256" key="6">
    <source>
        <dbReference type="ARBA" id="ARBA00022989"/>
    </source>
</evidence>
<feature type="transmembrane region" description="Helical" evidence="8">
    <location>
        <begin position="148"/>
        <end position="168"/>
    </location>
</feature>
<name>A0ABS7S2M7_9MICO</name>
<dbReference type="Pfam" id="PF01594">
    <property type="entry name" value="AI-2E_transport"/>
    <property type="match status" value="1"/>
</dbReference>
<feature type="transmembrane region" description="Helical" evidence="8">
    <location>
        <begin position="7"/>
        <end position="24"/>
    </location>
</feature>
<reference evidence="9 10" key="1">
    <citation type="submission" date="2021-04" db="EMBL/GenBank/DDBJ databases">
        <title>Ruania sp. nov., isolated from sandy soil of mangrove forest.</title>
        <authorList>
            <person name="Ge X."/>
            <person name="Huang R."/>
            <person name="Liu W."/>
        </authorList>
    </citation>
    <scope>NUCLEOTIDE SEQUENCE [LARGE SCALE GENOMIC DNA]</scope>
    <source>
        <strain evidence="9 10">N2-46</strain>
    </source>
</reference>
<dbReference type="EMBL" id="JAGSHT010000001">
    <property type="protein sequence ID" value="MBZ2194601.1"/>
    <property type="molecule type" value="Genomic_DNA"/>
</dbReference>
<keyword evidence="5 8" id="KW-0812">Transmembrane</keyword>
<feature type="transmembrane region" description="Helical" evidence="8">
    <location>
        <begin position="30"/>
        <end position="49"/>
    </location>
</feature>